<organism evidence="7 8">
    <name type="scientific">Kribbella soli</name>
    <dbReference type="NCBI Taxonomy" id="1124743"/>
    <lineage>
        <taxon>Bacteria</taxon>
        <taxon>Bacillati</taxon>
        <taxon>Actinomycetota</taxon>
        <taxon>Actinomycetes</taxon>
        <taxon>Propionibacteriales</taxon>
        <taxon>Kribbellaceae</taxon>
        <taxon>Kribbella</taxon>
    </lineage>
</organism>
<feature type="signal peptide" evidence="5">
    <location>
        <begin position="1"/>
        <end position="21"/>
    </location>
</feature>
<evidence type="ECO:0000313" key="8">
    <source>
        <dbReference type="Proteomes" id="UP000292346"/>
    </source>
</evidence>
<comment type="subcellular location">
    <subcellularLocation>
        <location evidence="1">Cell envelope</location>
    </subcellularLocation>
</comment>
<evidence type="ECO:0000256" key="5">
    <source>
        <dbReference type="SAM" id="SignalP"/>
    </source>
</evidence>
<keyword evidence="8" id="KW-1185">Reference proteome</keyword>
<dbReference type="GO" id="GO:1904680">
    <property type="term" value="F:peptide transmembrane transporter activity"/>
    <property type="evidence" value="ECO:0007669"/>
    <property type="project" value="TreeGrafter"/>
</dbReference>
<dbReference type="PANTHER" id="PTHR30290">
    <property type="entry name" value="PERIPLASMIC BINDING COMPONENT OF ABC TRANSPORTER"/>
    <property type="match status" value="1"/>
</dbReference>
<dbReference type="PIRSF" id="PIRSF002741">
    <property type="entry name" value="MppA"/>
    <property type="match status" value="1"/>
</dbReference>
<dbReference type="SUPFAM" id="SSF53850">
    <property type="entry name" value="Periplasmic binding protein-like II"/>
    <property type="match status" value="1"/>
</dbReference>
<dbReference type="AlphaFoldDB" id="A0A4R0HDE2"/>
<keyword evidence="3" id="KW-0813">Transport</keyword>
<dbReference type="GO" id="GO:0042597">
    <property type="term" value="C:periplasmic space"/>
    <property type="evidence" value="ECO:0007669"/>
    <property type="project" value="UniProtKB-ARBA"/>
</dbReference>
<evidence type="ECO:0000256" key="4">
    <source>
        <dbReference type="ARBA" id="ARBA00022729"/>
    </source>
</evidence>
<protein>
    <submittedName>
        <fullName evidence="7">Peptide ABC transporter substrate-binding protein</fullName>
    </submittedName>
</protein>
<dbReference type="Gene3D" id="3.10.105.10">
    <property type="entry name" value="Dipeptide-binding Protein, Domain 3"/>
    <property type="match status" value="1"/>
</dbReference>
<evidence type="ECO:0000256" key="1">
    <source>
        <dbReference type="ARBA" id="ARBA00004196"/>
    </source>
</evidence>
<proteinExistence type="inferred from homology"/>
<dbReference type="RefSeq" id="WP_131339610.1">
    <property type="nucleotide sequence ID" value="NZ_SJJZ01000002.1"/>
</dbReference>
<name>A0A4R0HDE2_9ACTN</name>
<dbReference type="Gene3D" id="3.40.190.10">
    <property type="entry name" value="Periplasmic binding protein-like II"/>
    <property type="match status" value="1"/>
</dbReference>
<comment type="caution">
    <text evidence="7">The sequence shown here is derived from an EMBL/GenBank/DDBJ whole genome shotgun (WGS) entry which is preliminary data.</text>
</comment>
<dbReference type="GO" id="GO:0015833">
    <property type="term" value="P:peptide transport"/>
    <property type="evidence" value="ECO:0007669"/>
    <property type="project" value="TreeGrafter"/>
</dbReference>
<comment type="similarity">
    <text evidence="2">Belongs to the bacterial solute-binding protein 5 family.</text>
</comment>
<dbReference type="Pfam" id="PF00496">
    <property type="entry name" value="SBP_bac_5"/>
    <property type="match status" value="1"/>
</dbReference>
<dbReference type="InterPro" id="IPR039424">
    <property type="entry name" value="SBP_5"/>
</dbReference>
<dbReference type="EMBL" id="SJJZ01000002">
    <property type="protein sequence ID" value="TCC08303.1"/>
    <property type="molecule type" value="Genomic_DNA"/>
</dbReference>
<evidence type="ECO:0000256" key="2">
    <source>
        <dbReference type="ARBA" id="ARBA00005695"/>
    </source>
</evidence>
<reference evidence="7 8" key="1">
    <citation type="submission" date="2019-02" db="EMBL/GenBank/DDBJ databases">
        <title>Kribbella capetownensis sp. nov. and Kribbella speibonae sp. nov., isolated from soil.</title>
        <authorList>
            <person name="Curtis S.M."/>
            <person name="Norton I."/>
            <person name="Everest G.J."/>
            <person name="Meyers P.R."/>
        </authorList>
    </citation>
    <scope>NUCLEOTIDE SEQUENCE [LARGE SCALE GENOMIC DNA]</scope>
    <source>
        <strain evidence="7 8">KCTC 29219</strain>
    </source>
</reference>
<dbReference type="InterPro" id="IPR000914">
    <property type="entry name" value="SBP_5_dom"/>
</dbReference>
<dbReference type="OrthoDB" id="9803988at2"/>
<accession>A0A4R0HDE2</accession>
<dbReference type="InterPro" id="IPR030678">
    <property type="entry name" value="Peptide/Ni-bd"/>
</dbReference>
<dbReference type="PROSITE" id="PS51257">
    <property type="entry name" value="PROKAR_LIPOPROTEIN"/>
    <property type="match status" value="1"/>
</dbReference>
<gene>
    <name evidence="7" type="ORF">E0H45_20625</name>
</gene>
<keyword evidence="4 5" id="KW-0732">Signal</keyword>
<dbReference type="PANTHER" id="PTHR30290:SF10">
    <property type="entry name" value="PERIPLASMIC OLIGOPEPTIDE-BINDING PROTEIN-RELATED"/>
    <property type="match status" value="1"/>
</dbReference>
<sequence>MLIRRCSALLAAAALVVGAGACSGAGASSSAARTLTIANVLDNNSFDPTQLNIGNQMQYWSPVFDTLLTRDKDNKLKPWLATSWTYDAKRTTLNVKLKTGVKFTDGTPFDATVVKDNLTNLAAGTGQNAYMSRSIATYQIVSPTELNLKLKAPDPGLIDYLASVGGVMASPKSLKAKDVATVPVGSGPYVLDKTGTVAGSTYTYKRNPDYWNASAFPYDKIVIKPMTDVTARLNALKSGQLNATLTDTNSLADAKRTGLTANTTPVNWNGLLLLDREGKLVPALKDLRVRKAINFAFDREAILKNVSHSEGALTTQIFNAAGDGYDKSLDSIYNYDPAKAKQLLAEAGYGSGFSITIPESPGFAQYNAIIEQQLAAIGIKVKWVKVPSNAVIPEILSGKYPVVFMTLGSQSAWQDIQKAVTRKSPWNPLKAGDPQLDKLLAAAQNASEAQLPAAMKAVSKWLVDNAWFDPWYRENSVYLSDAKTAVAMQAYNVAPAISSFSPKE</sequence>
<dbReference type="GO" id="GO:0030313">
    <property type="term" value="C:cell envelope"/>
    <property type="evidence" value="ECO:0007669"/>
    <property type="project" value="UniProtKB-SubCell"/>
</dbReference>
<evidence type="ECO:0000256" key="3">
    <source>
        <dbReference type="ARBA" id="ARBA00022448"/>
    </source>
</evidence>
<dbReference type="Proteomes" id="UP000292346">
    <property type="component" value="Unassembled WGS sequence"/>
</dbReference>
<feature type="domain" description="Solute-binding protein family 5" evidence="6">
    <location>
        <begin position="75"/>
        <end position="410"/>
    </location>
</feature>
<evidence type="ECO:0000259" key="6">
    <source>
        <dbReference type="Pfam" id="PF00496"/>
    </source>
</evidence>
<feature type="chain" id="PRO_5039116170" evidence="5">
    <location>
        <begin position="22"/>
        <end position="504"/>
    </location>
</feature>
<evidence type="ECO:0000313" key="7">
    <source>
        <dbReference type="EMBL" id="TCC08303.1"/>
    </source>
</evidence>
<dbReference type="GO" id="GO:0043190">
    <property type="term" value="C:ATP-binding cassette (ABC) transporter complex"/>
    <property type="evidence" value="ECO:0007669"/>
    <property type="project" value="InterPro"/>
</dbReference>